<protein>
    <submittedName>
        <fullName evidence="1">Uncharacterized protein</fullName>
    </submittedName>
</protein>
<dbReference type="AlphaFoldDB" id="A0A835MJT0"/>
<organism evidence="1 2">
    <name type="scientific">Coptis chinensis</name>
    <dbReference type="NCBI Taxonomy" id="261450"/>
    <lineage>
        <taxon>Eukaryota</taxon>
        <taxon>Viridiplantae</taxon>
        <taxon>Streptophyta</taxon>
        <taxon>Embryophyta</taxon>
        <taxon>Tracheophyta</taxon>
        <taxon>Spermatophyta</taxon>
        <taxon>Magnoliopsida</taxon>
        <taxon>Ranunculales</taxon>
        <taxon>Ranunculaceae</taxon>
        <taxon>Coptidoideae</taxon>
        <taxon>Coptis</taxon>
    </lineage>
</organism>
<accession>A0A835MJT0</accession>
<comment type="caution">
    <text evidence="1">The sequence shown here is derived from an EMBL/GenBank/DDBJ whole genome shotgun (WGS) entry which is preliminary data.</text>
</comment>
<name>A0A835MJT0_9MAGN</name>
<proteinExistence type="predicted"/>
<dbReference type="Proteomes" id="UP000631114">
    <property type="component" value="Unassembled WGS sequence"/>
</dbReference>
<keyword evidence="2" id="KW-1185">Reference proteome</keyword>
<dbReference type="EMBL" id="JADFTS010000001">
    <property type="protein sequence ID" value="KAF9626261.1"/>
    <property type="molecule type" value="Genomic_DNA"/>
</dbReference>
<sequence>MNSILEEQANGASGASCSGGCSRLRPPGQRFSCAEASVSSPSRYRNSLSRFRKVQPLVHQEDKNGSVIALLGEVSVLMYFAGKED</sequence>
<evidence type="ECO:0000313" key="1">
    <source>
        <dbReference type="EMBL" id="KAF9626261.1"/>
    </source>
</evidence>
<reference evidence="1 2" key="1">
    <citation type="submission" date="2020-10" db="EMBL/GenBank/DDBJ databases">
        <title>The Coptis chinensis genome and diversification of protoberbering-type alkaloids.</title>
        <authorList>
            <person name="Wang B."/>
            <person name="Shu S."/>
            <person name="Song C."/>
            <person name="Liu Y."/>
        </authorList>
    </citation>
    <scope>NUCLEOTIDE SEQUENCE [LARGE SCALE GENOMIC DNA]</scope>
    <source>
        <strain evidence="1">HL-2020</strain>
        <tissue evidence="1">Leaf</tissue>
    </source>
</reference>
<gene>
    <name evidence="1" type="ORF">IFM89_031653</name>
</gene>
<evidence type="ECO:0000313" key="2">
    <source>
        <dbReference type="Proteomes" id="UP000631114"/>
    </source>
</evidence>